<proteinExistence type="predicted"/>
<sequence length="39" mass="4490">LVKEVTHPRGTNANKHLHEFAATNRKERHPSFTSYCPSQ</sequence>
<name>X1DSI3_9ZZZZ</name>
<dbReference type="EMBL" id="BART01033493">
    <property type="protein sequence ID" value="GAH07939.1"/>
    <property type="molecule type" value="Genomic_DNA"/>
</dbReference>
<evidence type="ECO:0000313" key="1">
    <source>
        <dbReference type="EMBL" id="GAH07939.1"/>
    </source>
</evidence>
<comment type="caution">
    <text evidence="1">The sequence shown here is derived from an EMBL/GenBank/DDBJ whole genome shotgun (WGS) entry which is preliminary data.</text>
</comment>
<reference evidence="1" key="1">
    <citation type="journal article" date="2014" name="Front. Microbiol.">
        <title>High frequency of phylogenetically diverse reductive dehalogenase-homologous genes in deep subseafloor sedimentary metagenomes.</title>
        <authorList>
            <person name="Kawai M."/>
            <person name="Futagami T."/>
            <person name="Toyoda A."/>
            <person name="Takaki Y."/>
            <person name="Nishi S."/>
            <person name="Hori S."/>
            <person name="Arai W."/>
            <person name="Tsubouchi T."/>
            <person name="Morono Y."/>
            <person name="Uchiyama I."/>
            <person name="Ito T."/>
            <person name="Fujiyama A."/>
            <person name="Inagaki F."/>
            <person name="Takami H."/>
        </authorList>
    </citation>
    <scope>NUCLEOTIDE SEQUENCE</scope>
    <source>
        <strain evidence="1">Expedition CK06-06</strain>
    </source>
</reference>
<protein>
    <submittedName>
        <fullName evidence="1">Uncharacterized protein</fullName>
    </submittedName>
</protein>
<organism evidence="1">
    <name type="scientific">marine sediment metagenome</name>
    <dbReference type="NCBI Taxonomy" id="412755"/>
    <lineage>
        <taxon>unclassified sequences</taxon>
        <taxon>metagenomes</taxon>
        <taxon>ecological metagenomes</taxon>
    </lineage>
</organism>
<accession>X1DSI3</accession>
<gene>
    <name evidence="1" type="ORF">S01H4_57537</name>
</gene>
<feature type="non-terminal residue" evidence="1">
    <location>
        <position position="1"/>
    </location>
</feature>
<dbReference type="AlphaFoldDB" id="X1DSI3"/>